<accession>A0ABS5QFG7</accession>
<dbReference type="EMBL" id="JAHCDA010000003">
    <property type="protein sequence ID" value="MBS7812434.1"/>
    <property type="molecule type" value="Genomic_DNA"/>
</dbReference>
<dbReference type="InterPro" id="IPR023393">
    <property type="entry name" value="START-like_dom_sf"/>
</dbReference>
<keyword evidence="4" id="KW-1185">Reference proteome</keyword>
<name>A0ABS5QFG7_9PROT</name>
<evidence type="ECO:0000313" key="4">
    <source>
        <dbReference type="Proteomes" id="UP000766336"/>
    </source>
</evidence>
<comment type="caution">
    <text evidence="3">The sequence shown here is derived from an EMBL/GenBank/DDBJ whole genome shotgun (WGS) entry which is preliminary data.</text>
</comment>
<evidence type="ECO:0000256" key="1">
    <source>
        <dbReference type="ARBA" id="ARBA00006817"/>
    </source>
</evidence>
<dbReference type="Pfam" id="PF08327">
    <property type="entry name" value="AHSA1"/>
    <property type="match status" value="1"/>
</dbReference>
<organism evidence="3 4">
    <name type="scientific">Roseococcus pinisoli</name>
    <dbReference type="NCBI Taxonomy" id="2835040"/>
    <lineage>
        <taxon>Bacteria</taxon>
        <taxon>Pseudomonadati</taxon>
        <taxon>Pseudomonadota</taxon>
        <taxon>Alphaproteobacteria</taxon>
        <taxon>Acetobacterales</taxon>
        <taxon>Roseomonadaceae</taxon>
        <taxon>Roseococcus</taxon>
    </lineage>
</organism>
<protein>
    <submittedName>
        <fullName evidence="3">SRPBCC family protein</fullName>
    </submittedName>
</protein>
<comment type="similarity">
    <text evidence="1">Belongs to the AHA1 family.</text>
</comment>
<dbReference type="InterPro" id="IPR013538">
    <property type="entry name" value="ASHA1/2-like_C"/>
</dbReference>
<dbReference type="Gene3D" id="3.30.530.20">
    <property type="match status" value="1"/>
</dbReference>
<gene>
    <name evidence="3" type="ORF">KHU32_15900</name>
</gene>
<feature type="domain" description="Activator of Hsp90 ATPase homologue 1/2-like C-terminal" evidence="2">
    <location>
        <begin position="19"/>
        <end position="158"/>
    </location>
</feature>
<reference evidence="3 4" key="1">
    <citation type="submission" date="2021-05" db="EMBL/GenBank/DDBJ databases">
        <title>Roseococcus sp. XZZS9, whole genome shotgun sequencing project.</title>
        <authorList>
            <person name="Zhao G."/>
            <person name="Shen L."/>
        </authorList>
    </citation>
    <scope>NUCLEOTIDE SEQUENCE [LARGE SCALE GENOMIC DNA]</scope>
    <source>
        <strain evidence="3 4">XZZS9</strain>
    </source>
</reference>
<dbReference type="RefSeq" id="WP_213671141.1">
    <property type="nucleotide sequence ID" value="NZ_JAHCDA010000003.1"/>
</dbReference>
<dbReference type="Proteomes" id="UP000766336">
    <property type="component" value="Unassembled WGS sequence"/>
</dbReference>
<evidence type="ECO:0000313" key="3">
    <source>
        <dbReference type="EMBL" id="MBS7812434.1"/>
    </source>
</evidence>
<dbReference type="CDD" id="cd08895">
    <property type="entry name" value="SRPBCC_CalC_Aha1-like_2"/>
    <property type="match status" value="1"/>
</dbReference>
<proteinExistence type="inferred from homology"/>
<sequence>MPRTGQSSRKDQASRLVRAAPARIYQAFVDPQAWIAWLPPKGMTARLEHFEPQAGGTYRMILTYDAPGDGAPGKSSAMADVVQGRFVELLPNRRLVQEIRFESEDPAFAGAMTMTWSLAPVPIGTQVTITCTNVPDAIRPEDHAAGLASSLENLEAWLGRQ</sequence>
<evidence type="ECO:0000259" key="2">
    <source>
        <dbReference type="Pfam" id="PF08327"/>
    </source>
</evidence>
<dbReference type="SUPFAM" id="SSF55961">
    <property type="entry name" value="Bet v1-like"/>
    <property type="match status" value="1"/>
</dbReference>